<dbReference type="InterPro" id="IPR027417">
    <property type="entry name" value="P-loop_NTPase"/>
</dbReference>
<dbReference type="KEGG" id="dgo:DGo_CA2763"/>
<gene>
    <name evidence="1" type="ordered locus">DGo_CA2763</name>
</gene>
<dbReference type="OrthoDB" id="9772976at2"/>
<proteinExistence type="predicted"/>
<dbReference type="EMBL" id="CP002191">
    <property type="protein sequence ID" value="AFD26690.1"/>
    <property type="molecule type" value="Genomic_DNA"/>
</dbReference>
<dbReference type="eggNOG" id="COG1474">
    <property type="taxonomic scope" value="Bacteria"/>
</dbReference>
<dbReference type="Pfam" id="PF10923">
    <property type="entry name" value="BrxC_BrxD"/>
    <property type="match status" value="1"/>
</dbReference>
<dbReference type="Proteomes" id="UP000007575">
    <property type="component" value="Chromosome"/>
</dbReference>
<dbReference type="AlphaFoldDB" id="H8GUK7"/>
<dbReference type="Gene3D" id="3.40.50.300">
    <property type="entry name" value="P-loop containing nucleotide triphosphate hydrolases"/>
    <property type="match status" value="1"/>
</dbReference>
<dbReference type="STRING" id="745776.DGo_CA2763"/>
<evidence type="ECO:0000313" key="1">
    <source>
        <dbReference type="EMBL" id="AFD26690.1"/>
    </source>
</evidence>
<sequence>MTSAIPRHDAVHILSALRQGGVPTLGLHHYAVGQERELNVLLDQLREVSGGHSQFKGIRGGYGSGKTFITSRLAETARQQGFAVSQVSMNRDAASLHMLERLYRGIMQNLGISGTEGNALGTLLDRWLGSAEDYVLEVQGIPEHLGSAVREAVGQRVEVLLAEVAQERPSFSAALRAYYDADVRGDHALKRDVLGWLMADPHASTRQLTGVRGQVGPADTAAYLREFTRMLRHLGRPGLLIVLDELDEMRHLKRDLRLRAWANLRDLLDQLARGVPGLYLVLAGTPEVYDDRRGITELPPLAQRLDDPTQRTAHPNLRGPQLPLPTFSQENLVAVMRRVQELWELESGVLGRLPAGFAEMLAAGWTQRLGSRSPRVAIREFVSVLDRARDYPDFHPDQEYDFALDTAALSPEERGEVLVSPDELF</sequence>
<accession>H8GUK7</accession>
<protein>
    <submittedName>
        <fullName evidence="1">Methyl-accepting chemotaxis protein</fullName>
    </submittedName>
</protein>
<dbReference type="RefSeq" id="WP_014686170.1">
    <property type="nucleotide sequence ID" value="NC_017790.1"/>
</dbReference>
<evidence type="ECO:0000313" key="2">
    <source>
        <dbReference type="Proteomes" id="UP000007575"/>
    </source>
</evidence>
<dbReference type="InterPro" id="IPR021228">
    <property type="entry name" value="BrxD"/>
</dbReference>
<organism evidence="1 2">
    <name type="scientific">Deinococcus gobiensis (strain DSM 21396 / JCM 16679 / CGMCC 1.7299 / I-0)</name>
    <dbReference type="NCBI Taxonomy" id="745776"/>
    <lineage>
        <taxon>Bacteria</taxon>
        <taxon>Thermotogati</taxon>
        <taxon>Deinococcota</taxon>
        <taxon>Deinococci</taxon>
        <taxon>Deinococcales</taxon>
        <taxon>Deinococcaceae</taxon>
        <taxon>Deinococcus</taxon>
    </lineage>
</organism>
<dbReference type="HOGENOM" id="CLU_050343_0_0_0"/>
<keyword evidence="2" id="KW-1185">Reference proteome</keyword>
<name>H8GUK7_DEIGI</name>
<dbReference type="PATRIC" id="fig|745776.4.peg.2840"/>
<reference evidence="1 2" key="1">
    <citation type="journal article" date="2012" name="PLoS ONE">
        <title>Genome sequence and transcriptome analysis of the radioresistant bacterium Deinococcus gobiensis: insights into the extreme environmental adaptations.</title>
        <authorList>
            <person name="Yuan M."/>
            <person name="Chen M."/>
            <person name="Zhang W."/>
            <person name="Lu W."/>
            <person name="Wang J."/>
            <person name="Yang M."/>
            <person name="Zhao P."/>
            <person name="Tang R."/>
            <person name="Li X."/>
            <person name="Hao Y."/>
            <person name="Zhou Z."/>
            <person name="Zhan Y."/>
            <person name="Yu H."/>
            <person name="Teng C."/>
            <person name="Yan Y."/>
            <person name="Ping S."/>
            <person name="Wang Y."/>
            <person name="Lin M."/>
        </authorList>
    </citation>
    <scope>NUCLEOTIDE SEQUENCE [LARGE SCALE GENOMIC DNA]</scope>
    <source>
        <strain evidence="1 2">I-0</strain>
    </source>
</reference>
<dbReference type="SUPFAM" id="SSF52540">
    <property type="entry name" value="P-loop containing nucleoside triphosphate hydrolases"/>
    <property type="match status" value="1"/>
</dbReference>